<dbReference type="EMBL" id="JFHK01000015">
    <property type="protein sequence ID" value="OAA30112.1"/>
    <property type="molecule type" value="Genomic_DNA"/>
</dbReference>
<dbReference type="PANTHER" id="PTHR43648">
    <property type="entry name" value="ELECTRON TRANSFER FLAVOPROTEIN BETA SUBUNIT LYSINE METHYLTRANSFERASE"/>
    <property type="match status" value="1"/>
</dbReference>
<keyword evidence="4" id="KW-1185">Reference proteome</keyword>
<evidence type="ECO:0008006" key="5">
    <source>
        <dbReference type="Google" id="ProtNLM"/>
    </source>
</evidence>
<dbReference type="STRING" id="1453497.AT15_00940"/>
<name>A0A176K0I5_9BACT</name>
<dbReference type="OrthoDB" id="9785995at2"/>
<reference evidence="3 4" key="1">
    <citation type="submission" date="2014-02" db="EMBL/GenBank/DDBJ databases">
        <title>Kosmotoga genome sequencing.</title>
        <authorList>
            <person name="Pollo S.M."/>
            <person name="Charchuk R."/>
            <person name="Nesbo C.L."/>
        </authorList>
    </citation>
    <scope>NUCLEOTIDE SEQUENCE [LARGE SCALE GENOMIC DNA]</scope>
    <source>
        <strain evidence="3 4">S304</strain>
    </source>
</reference>
<dbReference type="Pfam" id="PF06325">
    <property type="entry name" value="PrmA"/>
    <property type="match status" value="1"/>
</dbReference>
<evidence type="ECO:0000313" key="3">
    <source>
        <dbReference type="EMBL" id="OAA30112.1"/>
    </source>
</evidence>
<accession>A0A176K0I5</accession>
<dbReference type="Gene3D" id="3.40.50.150">
    <property type="entry name" value="Vaccinia Virus protein VP39"/>
    <property type="match status" value="1"/>
</dbReference>
<comment type="caution">
    <text evidence="3">The sequence shown here is derived from an EMBL/GenBank/DDBJ whole genome shotgun (WGS) entry which is preliminary data.</text>
</comment>
<dbReference type="SUPFAM" id="SSF53335">
    <property type="entry name" value="S-adenosyl-L-methionine-dependent methyltransferases"/>
    <property type="match status" value="1"/>
</dbReference>
<dbReference type="Proteomes" id="UP000077339">
    <property type="component" value="Unassembled WGS sequence"/>
</dbReference>
<keyword evidence="1" id="KW-0489">Methyltransferase</keyword>
<proteinExistence type="predicted"/>
<keyword evidence="2" id="KW-0808">Transferase</keyword>
<dbReference type="InterPro" id="IPR029063">
    <property type="entry name" value="SAM-dependent_MTases_sf"/>
</dbReference>
<sequence length="271" mass="30606">MLYKYFTLYADEKILEEIDELCFSEGFYSIFSEVIDSNLWRVKVYLEPDQEFPPFLSGYPFELGGEELEENWWKKFKENLKPFMLTHHTKLIPLEEPNQITEEGALGIVPGSAFGTGLHETTKLASRLLEKHMEPGAFVLDVGSGTGILSALALKRGAKKAVALDIDPAAVEKCQETAWINGVSIDARVSNFLSALKPGERFNVIVSNMIVELLERFVKETTHYLKSDGVIILSGILKEKFDAFVTTLEDSFSLLETEEMNEWKAAVLKKR</sequence>
<gene>
    <name evidence="3" type="ORF">AT15_00940</name>
</gene>
<dbReference type="CDD" id="cd02440">
    <property type="entry name" value="AdoMet_MTases"/>
    <property type="match status" value="1"/>
</dbReference>
<dbReference type="AlphaFoldDB" id="A0A176K0I5"/>
<organism evidence="3 4">
    <name type="scientific">Kosmotoga arenicorallina S304</name>
    <dbReference type="NCBI Taxonomy" id="1453497"/>
    <lineage>
        <taxon>Bacteria</taxon>
        <taxon>Thermotogati</taxon>
        <taxon>Thermotogota</taxon>
        <taxon>Thermotogae</taxon>
        <taxon>Kosmotogales</taxon>
        <taxon>Kosmotogaceae</taxon>
        <taxon>Kosmotoga</taxon>
    </lineage>
</organism>
<dbReference type="PATRIC" id="fig|1453497.3.peg.198"/>
<evidence type="ECO:0000256" key="2">
    <source>
        <dbReference type="ARBA" id="ARBA00022679"/>
    </source>
</evidence>
<evidence type="ECO:0000313" key="4">
    <source>
        <dbReference type="Proteomes" id="UP000077339"/>
    </source>
</evidence>
<dbReference type="GO" id="GO:0008276">
    <property type="term" value="F:protein methyltransferase activity"/>
    <property type="evidence" value="ECO:0007669"/>
    <property type="project" value="TreeGrafter"/>
</dbReference>
<dbReference type="InterPro" id="IPR050078">
    <property type="entry name" value="Ribosomal_L11_MeTrfase_PrmA"/>
</dbReference>
<dbReference type="PANTHER" id="PTHR43648:SF1">
    <property type="entry name" value="ELECTRON TRANSFER FLAVOPROTEIN BETA SUBUNIT LYSINE METHYLTRANSFERASE"/>
    <property type="match status" value="1"/>
</dbReference>
<dbReference type="GO" id="GO:0032259">
    <property type="term" value="P:methylation"/>
    <property type="evidence" value="ECO:0007669"/>
    <property type="project" value="UniProtKB-KW"/>
</dbReference>
<evidence type="ECO:0000256" key="1">
    <source>
        <dbReference type="ARBA" id="ARBA00022603"/>
    </source>
</evidence>
<protein>
    <recommendedName>
        <fullName evidence="5">Ribosomal protein L11 methyltransferase</fullName>
    </recommendedName>
</protein>
<dbReference type="RefSeq" id="WP_068347802.1">
    <property type="nucleotide sequence ID" value="NZ_JFHK01000015.1"/>
</dbReference>